<dbReference type="RefSeq" id="WP_091283664.1">
    <property type="nucleotide sequence ID" value="NZ_FAOZ01000028.1"/>
</dbReference>
<keyword evidence="2" id="KW-1185">Reference proteome</keyword>
<proteinExistence type="predicted"/>
<evidence type="ECO:0000313" key="1">
    <source>
        <dbReference type="EMBL" id="CUU59435.1"/>
    </source>
</evidence>
<name>A0A0S4QUN2_9ACTN</name>
<sequence length="234" mass="23796">MALSALQQIVAHPAAARAGVARAGTGGERLLPVLPALARVLPAGGLRRGTTVSVSGSSSLLLTLLAEPSQAGAWCGVVGHRSLGMLAAIEAGVVPERLAVVADPGPRWPVVVAALLDAMDIVVLRPPRGGNGADARRLAARARERGALLLVAGDWEAADLRLSVVARRWSGLGQGHGHLRGHSTLVRVEGRGAANRPRQVWLAGPGHLVGPALPGMPAELAETVTVLPMAAGSG</sequence>
<dbReference type="Proteomes" id="UP000198802">
    <property type="component" value="Unassembled WGS sequence"/>
</dbReference>
<accession>A0A0S4QUN2</accession>
<dbReference type="EMBL" id="FAOZ01000028">
    <property type="protein sequence ID" value="CUU59435.1"/>
    <property type="molecule type" value="Genomic_DNA"/>
</dbReference>
<protein>
    <recommendedName>
        <fullName evidence="3">Protein ImuA</fullName>
    </recommendedName>
</protein>
<organism evidence="1 2">
    <name type="scientific">Parafrankia irregularis</name>
    <dbReference type="NCBI Taxonomy" id="795642"/>
    <lineage>
        <taxon>Bacteria</taxon>
        <taxon>Bacillati</taxon>
        <taxon>Actinomycetota</taxon>
        <taxon>Actinomycetes</taxon>
        <taxon>Frankiales</taxon>
        <taxon>Frankiaceae</taxon>
        <taxon>Parafrankia</taxon>
    </lineage>
</organism>
<reference evidence="2" key="1">
    <citation type="submission" date="2015-11" db="EMBL/GenBank/DDBJ databases">
        <authorList>
            <person name="Varghese N."/>
        </authorList>
    </citation>
    <scope>NUCLEOTIDE SEQUENCE [LARGE SCALE GENOMIC DNA]</scope>
    <source>
        <strain evidence="2">DSM 45899</strain>
    </source>
</reference>
<dbReference type="AlphaFoldDB" id="A0A0S4QUN2"/>
<evidence type="ECO:0008006" key="3">
    <source>
        <dbReference type="Google" id="ProtNLM"/>
    </source>
</evidence>
<gene>
    <name evidence="1" type="ORF">Ga0074812_1284</name>
</gene>
<evidence type="ECO:0000313" key="2">
    <source>
        <dbReference type="Proteomes" id="UP000198802"/>
    </source>
</evidence>